<evidence type="ECO:0000256" key="1">
    <source>
        <dbReference type="SAM" id="MobiDB-lite"/>
    </source>
</evidence>
<evidence type="ECO:0008006" key="4">
    <source>
        <dbReference type="Google" id="ProtNLM"/>
    </source>
</evidence>
<sequence length="87" mass="9565">MLPLRSCQTNIIVTCGNQCNLAREKNIKKLLEQKKKAEAGAREANAGLSSDARMRLKQEEAAAKKAAEEATKVADVKKVKKIDPLKM</sequence>
<organism evidence="2 3">
    <name type="scientific">Necator americanus</name>
    <name type="common">Human hookworm</name>
    <dbReference type="NCBI Taxonomy" id="51031"/>
    <lineage>
        <taxon>Eukaryota</taxon>
        <taxon>Metazoa</taxon>
        <taxon>Ecdysozoa</taxon>
        <taxon>Nematoda</taxon>
        <taxon>Chromadorea</taxon>
        <taxon>Rhabditida</taxon>
        <taxon>Rhabditina</taxon>
        <taxon>Rhabditomorpha</taxon>
        <taxon>Strongyloidea</taxon>
        <taxon>Ancylostomatidae</taxon>
        <taxon>Bunostominae</taxon>
        <taxon>Necator</taxon>
    </lineage>
</organism>
<keyword evidence="3" id="KW-1185">Reference proteome</keyword>
<proteinExistence type="predicted"/>
<reference evidence="2 3" key="1">
    <citation type="submission" date="2023-08" db="EMBL/GenBank/DDBJ databases">
        <title>A Necator americanus chromosomal reference genome.</title>
        <authorList>
            <person name="Ilik V."/>
            <person name="Petrzelkova K.J."/>
            <person name="Pardy F."/>
            <person name="Fuh T."/>
            <person name="Niatou-Singa F.S."/>
            <person name="Gouil Q."/>
            <person name="Baker L."/>
            <person name="Ritchie M.E."/>
            <person name="Jex A.R."/>
            <person name="Gazzola D."/>
            <person name="Li H."/>
            <person name="Toshio Fujiwara R."/>
            <person name="Zhan B."/>
            <person name="Aroian R.V."/>
            <person name="Pafco B."/>
            <person name="Schwarz E.M."/>
        </authorList>
    </citation>
    <scope>NUCLEOTIDE SEQUENCE [LARGE SCALE GENOMIC DNA]</scope>
    <source>
        <strain evidence="2 3">Aroian</strain>
        <tissue evidence="2">Whole animal</tissue>
    </source>
</reference>
<name>A0ABR1DLY5_NECAM</name>
<protein>
    <recommendedName>
        <fullName evidence="4">4F5 family protein</fullName>
    </recommendedName>
</protein>
<evidence type="ECO:0000313" key="3">
    <source>
        <dbReference type="Proteomes" id="UP001303046"/>
    </source>
</evidence>
<feature type="region of interest" description="Disordered" evidence="1">
    <location>
        <begin position="38"/>
        <end position="60"/>
    </location>
</feature>
<dbReference type="EMBL" id="JAVFWL010000004">
    <property type="protein sequence ID" value="KAK6751475.1"/>
    <property type="molecule type" value="Genomic_DNA"/>
</dbReference>
<gene>
    <name evidence="2" type="primary">Necator_chrIV.g16381</name>
    <name evidence="2" type="ORF">RB195_003085</name>
</gene>
<comment type="caution">
    <text evidence="2">The sequence shown here is derived from an EMBL/GenBank/DDBJ whole genome shotgun (WGS) entry which is preliminary data.</text>
</comment>
<dbReference type="Proteomes" id="UP001303046">
    <property type="component" value="Unassembled WGS sequence"/>
</dbReference>
<accession>A0ABR1DLY5</accession>
<evidence type="ECO:0000313" key="2">
    <source>
        <dbReference type="EMBL" id="KAK6751475.1"/>
    </source>
</evidence>